<evidence type="ECO:0000313" key="2">
    <source>
        <dbReference type="EMBL" id="KAK0614873.1"/>
    </source>
</evidence>
<comment type="caution">
    <text evidence="2">The sequence shown here is derived from an EMBL/GenBank/DDBJ whole genome shotgun (WGS) entry which is preliminary data.</text>
</comment>
<accession>A0AA40BV69</accession>
<feature type="region of interest" description="Disordered" evidence="1">
    <location>
        <begin position="1"/>
        <end position="23"/>
    </location>
</feature>
<name>A0AA40BV69_9PEZI</name>
<organism evidence="2 3">
    <name type="scientific">Bombardia bombarda</name>
    <dbReference type="NCBI Taxonomy" id="252184"/>
    <lineage>
        <taxon>Eukaryota</taxon>
        <taxon>Fungi</taxon>
        <taxon>Dikarya</taxon>
        <taxon>Ascomycota</taxon>
        <taxon>Pezizomycotina</taxon>
        <taxon>Sordariomycetes</taxon>
        <taxon>Sordariomycetidae</taxon>
        <taxon>Sordariales</taxon>
        <taxon>Lasiosphaeriaceae</taxon>
        <taxon>Bombardia</taxon>
    </lineage>
</organism>
<dbReference type="Proteomes" id="UP001174934">
    <property type="component" value="Unassembled WGS sequence"/>
</dbReference>
<dbReference type="EMBL" id="JAULSR010000007">
    <property type="protein sequence ID" value="KAK0614873.1"/>
    <property type="molecule type" value="Genomic_DNA"/>
</dbReference>
<proteinExistence type="predicted"/>
<dbReference type="AlphaFoldDB" id="A0AA40BV69"/>
<sequence>MTTDFLDVREQQSSPKGMTTDFFDVREQQSSPKGMAPSSKLPHHFKSVMGQAECRDREEGGVIVILPSRAVTGNDLRQTLETVFPSQYSIQLKLDKYRVTLPKLNRAQLEQYFPTIELLS</sequence>
<evidence type="ECO:0000256" key="1">
    <source>
        <dbReference type="SAM" id="MobiDB-lite"/>
    </source>
</evidence>
<feature type="compositionally biased region" description="Basic and acidic residues" evidence="1">
    <location>
        <begin position="1"/>
        <end position="10"/>
    </location>
</feature>
<gene>
    <name evidence="2" type="ORF">B0T17DRAFT_619725</name>
</gene>
<protein>
    <submittedName>
        <fullName evidence="2">Uncharacterized protein</fullName>
    </submittedName>
</protein>
<evidence type="ECO:0000313" key="3">
    <source>
        <dbReference type="Proteomes" id="UP001174934"/>
    </source>
</evidence>
<reference evidence="2" key="1">
    <citation type="submission" date="2023-06" db="EMBL/GenBank/DDBJ databases">
        <title>Genome-scale phylogeny and comparative genomics of the fungal order Sordariales.</title>
        <authorList>
            <consortium name="Lawrence Berkeley National Laboratory"/>
            <person name="Hensen N."/>
            <person name="Bonometti L."/>
            <person name="Westerberg I."/>
            <person name="Brannstrom I.O."/>
            <person name="Guillou S."/>
            <person name="Cros-Aarteil S."/>
            <person name="Calhoun S."/>
            <person name="Haridas S."/>
            <person name="Kuo A."/>
            <person name="Mondo S."/>
            <person name="Pangilinan J."/>
            <person name="Riley R."/>
            <person name="LaButti K."/>
            <person name="Andreopoulos B."/>
            <person name="Lipzen A."/>
            <person name="Chen C."/>
            <person name="Yanf M."/>
            <person name="Daum C."/>
            <person name="Ng V."/>
            <person name="Clum A."/>
            <person name="Steindorff A."/>
            <person name="Ohm R."/>
            <person name="Martin F."/>
            <person name="Silar P."/>
            <person name="Natvig D."/>
            <person name="Lalanne C."/>
            <person name="Gautier V."/>
            <person name="Ament-velasquez S.L."/>
            <person name="Kruys A."/>
            <person name="Hutchinson M.I."/>
            <person name="Powell A.J."/>
            <person name="Barry K."/>
            <person name="Miller A.N."/>
            <person name="Grigoriev I.V."/>
            <person name="Debuchy R."/>
            <person name="Gladieux P."/>
            <person name="Thoren M.H."/>
            <person name="Johannesson H."/>
        </authorList>
    </citation>
    <scope>NUCLEOTIDE SEQUENCE</scope>
    <source>
        <strain evidence="2">SMH3391-2</strain>
    </source>
</reference>
<keyword evidence="3" id="KW-1185">Reference proteome</keyword>